<sequence length="109" mass="12013">MTDSHVPEGFPRDNAPPVVSGAQPKVCARLSNGAYVVGQSDDERLERWLICEDLARQLVAVAEKDALAHPDQTSSQTLGRVRASVAHKEWVSPDELAWLIGRLQQLLGW</sequence>
<dbReference type="EMBL" id="FNDI01000040">
    <property type="protein sequence ID" value="SDJ27231.1"/>
    <property type="molecule type" value="Genomic_DNA"/>
</dbReference>
<organism evidence="1 2">
    <name type="scientific">Paraburkholderia steynii</name>
    <dbReference type="NCBI Taxonomy" id="1245441"/>
    <lineage>
        <taxon>Bacteria</taxon>
        <taxon>Pseudomonadati</taxon>
        <taxon>Pseudomonadota</taxon>
        <taxon>Betaproteobacteria</taxon>
        <taxon>Burkholderiales</taxon>
        <taxon>Burkholderiaceae</taxon>
        <taxon>Paraburkholderia</taxon>
    </lineage>
</organism>
<dbReference type="RefSeq" id="WP_091789593.1">
    <property type="nucleotide sequence ID" value="NZ_FNDI01000040.1"/>
</dbReference>
<evidence type="ECO:0000313" key="1">
    <source>
        <dbReference type="EMBL" id="SDJ27231.1"/>
    </source>
</evidence>
<name>A0A7Z7BHV2_9BURK</name>
<gene>
    <name evidence="1" type="ORF">SAMN04487926_14046</name>
</gene>
<proteinExistence type="predicted"/>
<comment type="caution">
    <text evidence="1">The sequence shown here is derived from an EMBL/GenBank/DDBJ whole genome shotgun (WGS) entry which is preliminary data.</text>
</comment>
<reference evidence="1" key="1">
    <citation type="submission" date="2016-10" db="EMBL/GenBank/DDBJ databases">
        <authorList>
            <person name="Varghese N."/>
            <person name="Submissions S."/>
        </authorList>
    </citation>
    <scope>NUCLEOTIDE SEQUENCE [LARGE SCALE GENOMIC DNA]</scope>
    <source>
        <strain evidence="1">YR281</strain>
    </source>
</reference>
<dbReference type="AlphaFoldDB" id="A0A7Z7BHV2"/>
<protein>
    <submittedName>
        <fullName evidence="1">Uncharacterized protein</fullName>
    </submittedName>
</protein>
<keyword evidence="2" id="KW-1185">Reference proteome</keyword>
<accession>A0A7Z7BHV2</accession>
<dbReference type="Proteomes" id="UP000198900">
    <property type="component" value="Unassembled WGS sequence"/>
</dbReference>
<evidence type="ECO:0000313" key="2">
    <source>
        <dbReference type="Proteomes" id="UP000198900"/>
    </source>
</evidence>